<accession>A0AAJ7X4R3</accession>
<dbReference type="KEGG" id="pmrn:116948565"/>
<feature type="region of interest" description="Disordered" evidence="1">
    <location>
        <begin position="341"/>
        <end position="371"/>
    </location>
</feature>
<evidence type="ECO:0000313" key="3">
    <source>
        <dbReference type="RefSeq" id="XP_032821225.1"/>
    </source>
</evidence>
<gene>
    <name evidence="3" type="primary">LOC116948565</name>
</gene>
<reference evidence="3" key="1">
    <citation type="submission" date="2025-08" db="UniProtKB">
        <authorList>
            <consortium name="RefSeq"/>
        </authorList>
    </citation>
    <scope>IDENTIFICATION</scope>
    <source>
        <tissue evidence="3">Sperm</tissue>
    </source>
</reference>
<proteinExistence type="predicted"/>
<evidence type="ECO:0000256" key="1">
    <source>
        <dbReference type="SAM" id="MobiDB-lite"/>
    </source>
</evidence>
<feature type="region of interest" description="Disordered" evidence="1">
    <location>
        <begin position="230"/>
        <end position="325"/>
    </location>
</feature>
<protein>
    <submittedName>
        <fullName evidence="3">Uncharacterized protein LOC116948565</fullName>
    </submittedName>
</protein>
<sequence length="371" mass="40763">MSPETESAWTSLCGRRSATHGARGERGRVPSKLLIPRRRTPLVEKESGESRVVSFASNMFCKGVKILLIFVTVIWAESLASRAQFDLCDLNLRFEIFLSRMTRIKTLQTNCANYSNSFAKLKGKPFLCLAGGQLNDTAMEACLAEIVDGLNHFRDFFFGNNCSESCDTLKSIRNIFLNSNIFHPTKAQSPEAARAPPAAPARSLEGGLLDCGAFHLRLYVANVRRHAMSRRRDAGGCREVGVTEKPRRRRKKQRWRGGKKQRRGGKERRGKPTATGDDAGGASGEARGMRRKTKRQRHRDVEPTRARAGPHLEQRADGVGVTESSLSGGAAVSALRYEPGEPKFVPSSRPTAASDDCLTGSGHPLGRLGLK</sequence>
<feature type="compositionally biased region" description="Basic and acidic residues" evidence="1">
    <location>
        <begin position="299"/>
        <end position="316"/>
    </location>
</feature>
<feature type="compositionally biased region" description="Basic residues" evidence="1">
    <location>
        <begin position="246"/>
        <end position="271"/>
    </location>
</feature>
<organism evidence="2 3">
    <name type="scientific">Petromyzon marinus</name>
    <name type="common">Sea lamprey</name>
    <dbReference type="NCBI Taxonomy" id="7757"/>
    <lineage>
        <taxon>Eukaryota</taxon>
        <taxon>Metazoa</taxon>
        <taxon>Chordata</taxon>
        <taxon>Craniata</taxon>
        <taxon>Vertebrata</taxon>
        <taxon>Cyclostomata</taxon>
        <taxon>Hyperoartia</taxon>
        <taxon>Petromyzontiformes</taxon>
        <taxon>Petromyzontidae</taxon>
        <taxon>Petromyzon</taxon>
    </lineage>
</organism>
<feature type="compositionally biased region" description="Basic and acidic residues" evidence="1">
    <location>
        <begin position="230"/>
        <end position="245"/>
    </location>
</feature>
<dbReference type="Proteomes" id="UP001318040">
    <property type="component" value="Chromosome 34"/>
</dbReference>
<dbReference type="AlphaFoldDB" id="A0AAJ7X4R3"/>
<evidence type="ECO:0000313" key="2">
    <source>
        <dbReference type="Proteomes" id="UP001318040"/>
    </source>
</evidence>
<dbReference type="RefSeq" id="XP_032821225.1">
    <property type="nucleotide sequence ID" value="XM_032965334.1"/>
</dbReference>
<name>A0AAJ7X4R3_PETMA</name>
<feature type="compositionally biased region" description="Basic residues" evidence="1">
    <location>
        <begin position="289"/>
        <end position="298"/>
    </location>
</feature>
<keyword evidence="2" id="KW-1185">Reference proteome</keyword>